<organism evidence="6 7">
    <name type="scientific">Tothia fuscella</name>
    <dbReference type="NCBI Taxonomy" id="1048955"/>
    <lineage>
        <taxon>Eukaryota</taxon>
        <taxon>Fungi</taxon>
        <taxon>Dikarya</taxon>
        <taxon>Ascomycota</taxon>
        <taxon>Pezizomycotina</taxon>
        <taxon>Dothideomycetes</taxon>
        <taxon>Pleosporomycetidae</taxon>
        <taxon>Venturiales</taxon>
        <taxon>Cylindrosympodiaceae</taxon>
        <taxon>Tothia</taxon>
    </lineage>
</organism>
<evidence type="ECO:0000313" key="7">
    <source>
        <dbReference type="Proteomes" id="UP000800235"/>
    </source>
</evidence>
<dbReference type="InterPro" id="IPR007219">
    <property type="entry name" value="XnlR_reg_dom"/>
</dbReference>
<dbReference type="OrthoDB" id="762982at2759"/>
<dbReference type="Pfam" id="PF00172">
    <property type="entry name" value="Zn_clus"/>
    <property type="match status" value="1"/>
</dbReference>
<dbReference type="Proteomes" id="UP000800235">
    <property type="component" value="Unassembled WGS sequence"/>
</dbReference>
<comment type="subcellular location">
    <subcellularLocation>
        <location evidence="1">Nucleus</location>
    </subcellularLocation>
</comment>
<dbReference type="PROSITE" id="PS00463">
    <property type="entry name" value="ZN2_CY6_FUNGAL_1"/>
    <property type="match status" value="1"/>
</dbReference>
<dbReference type="SUPFAM" id="SSF57701">
    <property type="entry name" value="Zn2/Cys6 DNA-binding domain"/>
    <property type="match status" value="1"/>
</dbReference>
<feature type="region of interest" description="Disordered" evidence="4">
    <location>
        <begin position="1"/>
        <end position="23"/>
    </location>
</feature>
<sequence>MTPTPPSTAPSTNGHSPNDQGGQYRVVRKRNRIPLSCAPCRHRKLKCNRGHPCDNCTKRADSEACTYAAPGARKKVGTPNSSNGGSPDEMQNRIDRLESLVLSLMTNGSQSAGPAAANAALATTARTTGSSMSGSSAGYPLDVDSVKEEAEMPQDGEEHDPVEQVSQSMGVMKVDSNRNIFASEQHWYSILAEISEVKNYFAEHKKQFETGVRSVQENQKRNSTGFLFITEKPAPFVEILGAFPSKATTDVLISRFFNTYNYDPAFQIIHGPTYQKQYDRHWANPNQTEPIWLGMTYAMMLIAVQSYYRNGDEPQEYRGLVPQMLDEYRRGTAQCLILADITQPITHMLETLILYTVAEFGRSRDAETGILIGVSVIVRLAMKMGYHRDAKDFPNMPPFQGEMRRRIWAVVRQWDILFSTQAGMPPMIRPSDTNTDLPLNIYDDELMEDMKATPLPRPITETTPMTYIIYKAQLISVFSQIVEAVQTLTCSSYETVMTLDHRLREVQANIPPVYKMRSMEESLRDQSPVVMQRYILDLLFLKSQCVLHRKFVFPSRDTSRYAYSRRTCVDNAITMLQHQATLHQESRPGGRLNNVQWFISSLTSHDFILAAMIVALDLYHTAEAERTGRRSSADVFDYSQDRRTNMLVAVENSRNIWETYTNTSVEAMKAAGALTAMLEKLQTHETQLRQQYSQAAPFTATNFGQNEQNVAPEHSAAMTLGLLSQQGAISPNANMFAQYDPQQPQTSQAGTSGMGTQFLSTADQTNGPTSGPSPFSQMFGASSGLMGMDLPATNIDWDAWDSYIQGSSIDPNGNNLWPGMNIDVPTMAGAESQTNGLDQQTASNANSNNNYGNIFMGVSTPPGLR</sequence>
<dbReference type="PANTHER" id="PTHR31001:SF49">
    <property type="entry name" value="ZN(II)2CYS6 TRANSCRIPTION FACTOR (EUROFUNG)"/>
    <property type="match status" value="1"/>
</dbReference>
<reference evidence="6" key="1">
    <citation type="journal article" date="2020" name="Stud. Mycol.">
        <title>101 Dothideomycetes genomes: a test case for predicting lifestyles and emergence of pathogens.</title>
        <authorList>
            <person name="Haridas S."/>
            <person name="Albert R."/>
            <person name="Binder M."/>
            <person name="Bloem J."/>
            <person name="Labutti K."/>
            <person name="Salamov A."/>
            <person name="Andreopoulos B."/>
            <person name="Baker S."/>
            <person name="Barry K."/>
            <person name="Bills G."/>
            <person name="Bluhm B."/>
            <person name="Cannon C."/>
            <person name="Castanera R."/>
            <person name="Culley D."/>
            <person name="Daum C."/>
            <person name="Ezra D."/>
            <person name="Gonzalez J."/>
            <person name="Henrissat B."/>
            <person name="Kuo A."/>
            <person name="Liang C."/>
            <person name="Lipzen A."/>
            <person name="Lutzoni F."/>
            <person name="Magnuson J."/>
            <person name="Mondo S."/>
            <person name="Nolan M."/>
            <person name="Ohm R."/>
            <person name="Pangilinan J."/>
            <person name="Park H.-J."/>
            <person name="Ramirez L."/>
            <person name="Alfaro M."/>
            <person name="Sun H."/>
            <person name="Tritt A."/>
            <person name="Yoshinaga Y."/>
            <person name="Zwiers L.-H."/>
            <person name="Turgeon B."/>
            <person name="Goodwin S."/>
            <person name="Spatafora J."/>
            <person name="Crous P."/>
            <person name="Grigoriev I."/>
        </authorList>
    </citation>
    <scope>NUCLEOTIDE SEQUENCE</scope>
    <source>
        <strain evidence="6">CBS 130266</strain>
    </source>
</reference>
<dbReference type="EMBL" id="MU007010">
    <property type="protein sequence ID" value="KAF2436391.1"/>
    <property type="molecule type" value="Genomic_DNA"/>
</dbReference>
<dbReference type="Pfam" id="PF04082">
    <property type="entry name" value="Fungal_trans"/>
    <property type="match status" value="1"/>
</dbReference>
<dbReference type="GO" id="GO:0006351">
    <property type="term" value="P:DNA-templated transcription"/>
    <property type="evidence" value="ECO:0007669"/>
    <property type="project" value="InterPro"/>
</dbReference>
<evidence type="ECO:0000256" key="3">
    <source>
        <dbReference type="ARBA" id="ARBA00023242"/>
    </source>
</evidence>
<gene>
    <name evidence="6" type="ORF">EJ08DRAFT_578598</name>
</gene>
<dbReference type="SMART" id="SM00066">
    <property type="entry name" value="GAL4"/>
    <property type="match status" value="1"/>
</dbReference>
<dbReference type="GO" id="GO:0008270">
    <property type="term" value="F:zinc ion binding"/>
    <property type="evidence" value="ECO:0007669"/>
    <property type="project" value="InterPro"/>
</dbReference>
<evidence type="ECO:0000313" key="6">
    <source>
        <dbReference type="EMBL" id="KAF2436391.1"/>
    </source>
</evidence>
<evidence type="ECO:0000256" key="1">
    <source>
        <dbReference type="ARBA" id="ARBA00004123"/>
    </source>
</evidence>
<dbReference type="InterPro" id="IPR050613">
    <property type="entry name" value="Sec_Metabolite_Reg"/>
</dbReference>
<protein>
    <recommendedName>
        <fullName evidence="5">Zn(2)-C6 fungal-type domain-containing protein</fullName>
    </recommendedName>
</protein>
<evidence type="ECO:0000259" key="5">
    <source>
        <dbReference type="PROSITE" id="PS50048"/>
    </source>
</evidence>
<dbReference type="CDD" id="cd00067">
    <property type="entry name" value="GAL4"/>
    <property type="match status" value="1"/>
</dbReference>
<feature type="domain" description="Zn(2)-C6 fungal-type" evidence="5">
    <location>
        <begin position="36"/>
        <end position="67"/>
    </location>
</feature>
<dbReference type="GO" id="GO:0003677">
    <property type="term" value="F:DNA binding"/>
    <property type="evidence" value="ECO:0007669"/>
    <property type="project" value="InterPro"/>
</dbReference>
<evidence type="ECO:0000256" key="4">
    <source>
        <dbReference type="SAM" id="MobiDB-lite"/>
    </source>
</evidence>
<comment type="caution">
    <text evidence="6">The sequence shown here is derived from an EMBL/GenBank/DDBJ whole genome shotgun (WGS) entry which is preliminary data.</text>
</comment>
<dbReference type="AlphaFoldDB" id="A0A9P4P4I4"/>
<dbReference type="GO" id="GO:0000981">
    <property type="term" value="F:DNA-binding transcription factor activity, RNA polymerase II-specific"/>
    <property type="evidence" value="ECO:0007669"/>
    <property type="project" value="InterPro"/>
</dbReference>
<dbReference type="InterPro" id="IPR036864">
    <property type="entry name" value="Zn2-C6_fun-type_DNA-bd_sf"/>
</dbReference>
<name>A0A9P4P4I4_9PEZI</name>
<keyword evidence="7" id="KW-1185">Reference proteome</keyword>
<keyword evidence="2" id="KW-0479">Metal-binding</keyword>
<dbReference type="Gene3D" id="4.10.240.10">
    <property type="entry name" value="Zn(2)-C6 fungal-type DNA-binding domain"/>
    <property type="match status" value="1"/>
</dbReference>
<proteinExistence type="predicted"/>
<dbReference type="CDD" id="cd12148">
    <property type="entry name" value="fungal_TF_MHR"/>
    <property type="match status" value="1"/>
</dbReference>
<dbReference type="GO" id="GO:0005634">
    <property type="term" value="C:nucleus"/>
    <property type="evidence" value="ECO:0007669"/>
    <property type="project" value="UniProtKB-SubCell"/>
</dbReference>
<dbReference type="SMART" id="SM00906">
    <property type="entry name" value="Fungal_trans"/>
    <property type="match status" value="1"/>
</dbReference>
<dbReference type="PANTHER" id="PTHR31001">
    <property type="entry name" value="UNCHARACTERIZED TRANSCRIPTIONAL REGULATORY PROTEIN"/>
    <property type="match status" value="1"/>
</dbReference>
<accession>A0A9P4P4I4</accession>
<dbReference type="InterPro" id="IPR001138">
    <property type="entry name" value="Zn2Cys6_DnaBD"/>
</dbReference>
<dbReference type="PROSITE" id="PS50048">
    <property type="entry name" value="ZN2_CY6_FUNGAL_2"/>
    <property type="match status" value="1"/>
</dbReference>
<keyword evidence="3" id="KW-0539">Nucleus</keyword>
<evidence type="ECO:0000256" key="2">
    <source>
        <dbReference type="ARBA" id="ARBA00022723"/>
    </source>
</evidence>